<evidence type="ECO:0000259" key="2">
    <source>
        <dbReference type="Pfam" id="PF00487"/>
    </source>
</evidence>
<evidence type="ECO:0000313" key="3">
    <source>
        <dbReference type="EMBL" id="TDS77130.1"/>
    </source>
</evidence>
<reference evidence="3 4" key="1">
    <citation type="submission" date="2019-03" db="EMBL/GenBank/DDBJ databases">
        <title>Genomic Encyclopedia of Archaeal and Bacterial Type Strains, Phase II (KMG-II): from individual species to whole genera.</title>
        <authorList>
            <person name="Goeker M."/>
        </authorList>
    </citation>
    <scope>NUCLEOTIDE SEQUENCE [LARGE SCALE GENOMIC DNA]</scope>
    <source>
        <strain evidence="3 4">DSM 24782</strain>
    </source>
</reference>
<dbReference type="PIRSF" id="PIRSF015921">
    <property type="entry name" value="FA_sphinglp_des"/>
    <property type="match status" value="1"/>
</dbReference>
<dbReference type="PANTHER" id="PTHR19353">
    <property type="entry name" value="FATTY ACID DESATURASE 2"/>
    <property type="match status" value="1"/>
</dbReference>
<dbReference type="EMBL" id="SOAM01000002">
    <property type="protein sequence ID" value="TDS77130.1"/>
    <property type="molecule type" value="Genomic_DNA"/>
</dbReference>
<feature type="transmembrane region" description="Helical" evidence="1">
    <location>
        <begin position="236"/>
        <end position="255"/>
    </location>
</feature>
<sequence length="369" mass="40373">MTSTIAPPFRSTLPRRVPKGAGQAAHASDYTELSRRVKAAGLLERRYGSYVLRTVLLAVALGVGITAAVLVGHSWWQLGVAAWFGVVFAQAGFLAHDAAHRQVFESGKRNEWFSRIVANLVVGLGYGWWMQKHTRHHGNPNTLGKDMDLDPNLIVFTEEDAAARSTGVGAWVRRRQGWLFLPAMTLTGLDLHVKTIRMLLSKEGVKHRGVESLLLAVRLLGLPALFVLSAGPVIGLVALAVQLLLFGFLLGGAFAPNHIGMPQIAHTQKVDYLRRQVLTSRNITGGPAVDFLMGGLNHQIEHHLFPSLPSANLRAARRMIRDYCLEMGLPYTERALPRAMADVVRSVHRIGLKAADPFDCPAAAAMRMA</sequence>
<keyword evidence="1" id="KW-0472">Membrane</keyword>
<gene>
    <name evidence="3" type="ORF">CLV52_2070</name>
</gene>
<organism evidence="3 4">
    <name type="scientific">Amnibacterium kyonggiense</name>
    <dbReference type="NCBI Taxonomy" id="595671"/>
    <lineage>
        <taxon>Bacteria</taxon>
        <taxon>Bacillati</taxon>
        <taxon>Actinomycetota</taxon>
        <taxon>Actinomycetes</taxon>
        <taxon>Micrococcales</taxon>
        <taxon>Microbacteriaceae</taxon>
        <taxon>Amnibacterium</taxon>
    </lineage>
</organism>
<feature type="transmembrane region" description="Helical" evidence="1">
    <location>
        <begin position="212"/>
        <end position="230"/>
    </location>
</feature>
<dbReference type="AlphaFoldDB" id="A0A4R7FL61"/>
<dbReference type="Proteomes" id="UP000295344">
    <property type="component" value="Unassembled WGS sequence"/>
</dbReference>
<feature type="transmembrane region" description="Helical" evidence="1">
    <location>
        <begin position="82"/>
        <end position="100"/>
    </location>
</feature>
<evidence type="ECO:0000256" key="1">
    <source>
        <dbReference type="SAM" id="Phobius"/>
    </source>
</evidence>
<comment type="caution">
    <text evidence="3">The sequence shown here is derived from an EMBL/GenBank/DDBJ whole genome shotgun (WGS) entry which is preliminary data.</text>
</comment>
<feature type="transmembrane region" description="Helical" evidence="1">
    <location>
        <begin position="55"/>
        <end position="76"/>
    </location>
</feature>
<dbReference type="GO" id="GO:0008610">
    <property type="term" value="P:lipid biosynthetic process"/>
    <property type="evidence" value="ECO:0007669"/>
    <property type="project" value="UniProtKB-ARBA"/>
</dbReference>
<feature type="domain" description="Fatty acid desaturase" evidence="2">
    <location>
        <begin position="74"/>
        <end position="334"/>
    </location>
</feature>
<dbReference type="OrthoDB" id="104711at2"/>
<dbReference type="RefSeq" id="WP_133766236.1">
    <property type="nucleotide sequence ID" value="NZ_BAAARP010000002.1"/>
</dbReference>
<accession>A0A4R7FL61</accession>
<proteinExistence type="predicted"/>
<dbReference type="InterPro" id="IPR012171">
    <property type="entry name" value="Fatty_acid_desaturase"/>
</dbReference>
<name>A0A4R7FL61_9MICO</name>
<keyword evidence="1" id="KW-0812">Transmembrane</keyword>
<dbReference type="CDD" id="cd03506">
    <property type="entry name" value="Delta6-FADS-like"/>
    <property type="match status" value="1"/>
</dbReference>
<dbReference type="GO" id="GO:0016717">
    <property type="term" value="F:oxidoreductase activity, acting on paired donors, with oxidation of a pair of donors resulting in the reduction of molecular oxygen to two molecules of water"/>
    <property type="evidence" value="ECO:0007669"/>
    <property type="project" value="TreeGrafter"/>
</dbReference>
<dbReference type="GO" id="GO:0016020">
    <property type="term" value="C:membrane"/>
    <property type="evidence" value="ECO:0007669"/>
    <property type="project" value="TreeGrafter"/>
</dbReference>
<keyword evidence="4" id="KW-1185">Reference proteome</keyword>
<dbReference type="InterPro" id="IPR005804">
    <property type="entry name" value="FA_desaturase_dom"/>
</dbReference>
<keyword evidence="1" id="KW-1133">Transmembrane helix</keyword>
<protein>
    <submittedName>
        <fullName evidence="3">Fatty acid desaturase</fullName>
    </submittedName>
</protein>
<dbReference type="Pfam" id="PF00487">
    <property type="entry name" value="FA_desaturase"/>
    <property type="match status" value="1"/>
</dbReference>
<dbReference type="PANTHER" id="PTHR19353:SF19">
    <property type="entry name" value="DELTA(5) FATTY ACID DESATURASE C-RELATED"/>
    <property type="match status" value="1"/>
</dbReference>
<evidence type="ECO:0000313" key="4">
    <source>
        <dbReference type="Proteomes" id="UP000295344"/>
    </source>
</evidence>